<name>A0A4S3KAX3_9GAMM</name>
<accession>A0A4S3KAX3</accession>
<dbReference type="Gene3D" id="3.50.50.60">
    <property type="entry name" value="FAD/NAD(P)-binding domain"/>
    <property type="match status" value="2"/>
</dbReference>
<evidence type="ECO:0000313" key="9">
    <source>
        <dbReference type="EMBL" id="TDU32604.1"/>
    </source>
</evidence>
<dbReference type="GO" id="GO:0004497">
    <property type="term" value="F:monooxygenase activity"/>
    <property type="evidence" value="ECO:0007669"/>
    <property type="project" value="UniProtKB-KW"/>
</dbReference>
<dbReference type="PANTHER" id="PTHR43098">
    <property type="entry name" value="L-ORNITHINE N(5)-MONOOXYGENASE-RELATED"/>
    <property type="match status" value="1"/>
</dbReference>
<evidence type="ECO:0000256" key="5">
    <source>
        <dbReference type="ARBA" id="ARBA00022857"/>
    </source>
</evidence>
<dbReference type="PRINTS" id="PR00411">
    <property type="entry name" value="PNDRDTASEI"/>
</dbReference>
<evidence type="ECO:0000256" key="6">
    <source>
        <dbReference type="ARBA" id="ARBA00023002"/>
    </source>
</evidence>
<evidence type="ECO:0000256" key="3">
    <source>
        <dbReference type="ARBA" id="ARBA00022630"/>
    </source>
</evidence>
<protein>
    <submittedName>
        <fullName evidence="9">Cyclohexanone monooxygenase</fullName>
    </submittedName>
</protein>
<evidence type="ECO:0000256" key="4">
    <source>
        <dbReference type="ARBA" id="ARBA00022827"/>
    </source>
</evidence>
<proteinExistence type="inferred from homology"/>
<comment type="caution">
    <text evidence="9">The sequence shown here is derived from an EMBL/GenBank/DDBJ whole genome shotgun (WGS) entry which is preliminary data.</text>
</comment>
<reference evidence="9 10" key="1">
    <citation type="submission" date="2019-03" db="EMBL/GenBank/DDBJ databases">
        <title>Genomic Encyclopedia of Type Strains, Phase IV (KMG-IV): sequencing the most valuable type-strain genomes for metagenomic binning, comparative biology and taxonomic classification.</title>
        <authorList>
            <person name="Goeker M."/>
        </authorList>
    </citation>
    <scope>NUCLEOTIDE SEQUENCE [LARGE SCALE GENOMIC DNA]</scope>
    <source>
        <strain evidence="9 10">DSM 26377</strain>
    </source>
</reference>
<evidence type="ECO:0000256" key="2">
    <source>
        <dbReference type="ARBA" id="ARBA00010139"/>
    </source>
</evidence>
<dbReference type="PANTHER" id="PTHR43098:SF3">
    <property type="entry name" value="L-ORNITHINE N(5)-MONOOXYGENASE-RELATED"/>
    <property type="match status" value="1"/>
</dbReference>
<comment type="similarity">
    <text evidence="2">Belongs to the FAD-binding monooxygenase family.</text>
</comment>
<keyword evidence="3" id="KW-0285">Flavoprotein</keyword>
<sequence>MDMPTFPVRPETTYDAIVVGAGFAGLYMLHRLRQMGLKARVYEAGENVGGTWYWNRYPGAACDIESLEYSYSFDEALQQEWKWTSRFARQPEILAYINHVADRFDLRRDIQFGTRVSSAVFDDATRCWKVETNRGDAVTARFCVMATGCLSAPKPIEYPGAETFRGRILRTQAWPREGVDFTGLRVGIVGTGSTGIQCIPIIASQARHLTVFQRTPNFSIPAGNGPMDPAYEKQIKANYGELRAIERDSDVGICARLRPETRRALDVDANEREAEYERRWTAGGLYFYGSFVDLLTDKAANDTITAFAQRKIREKITDPKVADLLVPKDYPFGAKRICADTGYYETFNRDNVSLVDVKAQPIREITPNGLKVGDDEHELDVLIFATGFDAMTGALASIDIRGRDGVKFNDCWKNGPRNHLGLMTSGFPNMFMTTGPGSPSVLYNMVLGNEYHVDWIMGCITYLDRNGRSTIEATPEAEADWRRTVDDIGRQTLFANASSWYMGDNVPGKPRVVLPYLGGFRAYKKTCDTEAESGYPGFAIA</sequence>
<dbReference type="AlphaFoldDB" id="A0A4S3KAX3"/>
<evidence type="ECO:0000313" key="10">
    <source>
        <dbReference type="Proteomes" id="UP000295341"/>
    </source>
</evidence>
<evidence type="ECO:0000256" key="1">
    <source>
        <dbReference type="ARBA" id="ARBA00001974"/>
    </source>
</evidence>
<comment type="cofactor">
    <cofactor evidence="1">
        <name>FAD</name>
        <dbReference type="ChEBI" id="CHEBI:57692"/>
    </cofactor>
</comment>
<dbReference type="InterPro" id="IPR050775">
    <property type="entry name" value="FAD-binding_Monooxygenases"/>
</dbReference>
<dbReference type="Proteomes" id="UP000295341">
    <property type="component" value="Unassembled WGS sequence"/>
</dbReference>
<dbReference type="OrthoDB" id="9766402at2"/>
<gene>
    <name evidence="9" type="ORF">DFR24_2002</name>
</gene>
<dbReference type="RefSeq" id="WP_133881091.1">
    <property type="nucleotide sequence ID" value="NZ_MWIN01000001.1"/>
</dbReference>
<organism evidence="9 10">
    <name type="scientific">Panacagrimonas perspica</name>
    <dbReference type="NCBI Taxonomy" id="381431"/>
    <lineage>
        <taxon>Bacteria</taxon>
        <taxon>Pseudomonadati</taxon>
        <taxon>Pseudomonadota</taxon>
        <taxon>Gammaproteobacteria</taxon>
        <taxon>Nevskiales</taxon>
        <taxon>Nevskiaceae</taxon>
        <taxon>Panacagrimonas</taxon>
    </lineage>
</organism>
<dbReference type="InterPro" id="IPR023753">
    <property type="entry name" value="FAD/NAD-binding_dom"/>
</dbReference>
<keyword evidence="6" id="KW-0560">Oxidoreductase</keyword>
<keyword evidence="4" id="KW-0274">FAD</keyword>
<keyword evidence="7 9" id="KW-0503">Monooxygenase</keyword>
<feature type="domain" description="FAD/NAD(P)-binding" evidence="8">
    <location>
        <begin position="14"/>
        <end position="237"/>
    </location>
</feature>
<evidence type="ECO:0000256" key="7">
    <source>
        <dbReference type="ARBA" id="ARBA00023033"/>
    </source>
</evidence>
<dbReference type="InterPro" id="IPR036188">
    <property type="entry name" value="FAD/NAD-bd_sf"/>
</dbReference>
<dbReference type="Pfam" id="PF07992">
    <property type="entry name" value="Pyr_redox_2"/>
    <property type="match status" value="1"/>
</dbReference>
<keyword evidence="10" id="KW-1185">Reference proteome</keyword>
<dbReference type="SUPFAM" id="SSF51905">
    <property type="entry name" value="FAD/NAD(P)-binding domain"/>
    <property type="match status" value="2"/>
</dbReference>
<evidence type="ECO:0000259" key="8">
    <source>
        <dbReference type="Pfam" id="PF07992"/>
    </source>
</evidence>
<dbReference type="EMBL" id="SOBT01000008">
    <property type="protein sequence ID" value="TDU32604.1"/>
    <property type="molecule type" value="Genomic_DNA"/>
</dbReference>
<keyword evidence="5" id="KW-0521">NADP</keyword>